<protein>
    <submittedName>
        <fullName evidence="4">Hydro-lyase, Fe-S type, tartrate/fumarate subfamily, beta subunit</fullName>
        <ecNumber evidence="4">4.2.1.2</ecNumber>
    </submittedName>
</protein>
<evidence type="ECO:0000313" key="5">
    <source>
        <dbReference type="Proteomes" id="UP000001901"/>
    </source>
</evidence>
<dbReference type="NCBIfam" id="NF004708">
    <property type="entry name" value="PRK06043.1"/>
    <property type="match status" value="1"/>
</dbReference>
<evidence type="ECO:0000256" key="2">
    <source>
        <dbReference type="ARBA" id="ARBA00023239"/>
    </source>
</evidence>
<name>D2RH23_ARCPA</name>
<gene>
    <name evidence="4" type="ordered locus">Arcpr_0532</name>
</gene>
<dbReference type="OrthoDB" id="34134at2157"/>
<reference evidence="4 5" key="1">
    <citation type="journal article" date="2010" name="Stand. Genomic Sci.">
        <title>Complete genome sequence of Archaeoglobus profundus type strain (AV18).</title>
        <authorList>
            <person name="von Jan M."/>
            <person name="Lapidus A."/>
            <person name="Del Rio T.G."/>
            <person name="Copeland A."/>
            <person name="Tice H."/>
            <person name="Cheng J.F."/>
            <person name="Lucas S."/>
            <person name="Chen F."/>
            <person name="Nolan M."/>
            <person name="Goodwin L."/>
            <person name="Han C."/>
            <person name="Pitluck S."/>
            <person name="Liolios K."/>
            <person name="Ivanova N."/>
            <person name="Mavromatis K."/>
            <person name="Ovchinnikova G."/>
            <person name="Chertkov O."/>
            <person name="Pati A."/>
            <person name="Chen A."/>
            <person name="Palaniappan K."/>
            <person name="Land M."/>
            <person name="Hauser L."/>
            <person name="Chang Y.J."/>
            <person name="Jeffries C.D."/>
            <person name="Saunders E."/>
            <person name="Brettin T."/>
            <person name="Detter J.C."/>
            <person name="Chain P."/>
            <person name="Eichinger K."/>
            <person name="Huber H."/>
            <person name="Spring S."/>
            <person name="Rohde M."/>
            <person name="Goker M."/>
            <person name="Wirth R."/>
            <person name="Woyke T."/>
            <person name="Bristow J."/>
            <person name="Eisen J.A."/>
            <person name="Markowitz V."/>
            <person name="Hugenholtz P."/>
            <person name="Kyrpides N.C."/>
            <person name="Klenk H.P."/>
        </authorList>
    </citation>
    <scope>NUCLEOTIDE SEQUENCE [LARGE SCALE GENOMIC DNA]</scope>
    <source>
        <strain evidence="5">DSM 5631 / JCM 9629 / NBRC 100127 / Av18</strain>
    </source>
</reference>
<dbReference type="Pfam" id="PF05683">
    <property type="entry name" value="Fumerase_C"/>
    <property type="match status" value="1"/>
</dbReference>
<feature type="domain" description="Fe-S hydro-lyase tartrate dehydratase beta-type catalytic" evidence="3">
    <location>
        <begin position="2"/>
        <end position="171"/>
    </location>
</feature>
<keyword evidence="2 4" id="KW-0456">Lyase</keyword>
<dbReference type="STRING" id="572546.Arcpr_0532"/>
<evidence type="ECO:0000256" key="1">
    <source>
        <dbReference type="ARBA" id="ARBA00008876"/>
    </source>
</evidence>
<evidence type="ECO:0000259" key="3">
    <source>
        <dbReference type="Pfam" id="PF05683"/>
    </source>
</evidence>
<dbReference type="Proteomes" id="UP000001901">
    <property type="component" value="Chromosome"/>
</dbReference>
<keyword evidence="5" id="KW-1185">Reference proteome</keyword>
<accession>D2RH23</accession>
<dbReference type="InterPro" id="IPR036660">
    <property type="entry name" value="Fe-S_hydroAse_TtdB_cat_sf"/>
</dbReference>
<dbReference type="Gene3D" id="3.20.130.10">
    <property type="entry name" value="Fe-S hydro-lyase, tartrate dehydratase beta-type, catalytic domain"/>
    <property type="match status" value="1"/>
</dbReference>
<dbReference type="SUPFAM" id="SSF117457">
    <property type="entry name" value="FumA C-terminal domain-like"/>
    <property type="match status" value="1"/>
</dbReference>
<organism evidence="4 5">
    <name type="scientific">Archaeoglobus profundus (strain DSM 5631 / JCM 9629 / NBRC 100127 / Av18)</name>
    <dbReference type="NCBI Taxonomy" id="572546"/>
    <lineage>
        <taxon>Archaea</taxon>
        <taxon>Methanobacteriati</taxon>
        <taxon>Methanobacteriota</taxon>
        <taxon>Archaeoglobi</taxon>
        <taxon>Archaeoglobales</taxon>
        <taxon>Archaeoglobaceae</taxon>
        <taxon>Archaeoglobus</taxon>
    </lineage>
</organism>
<dbReference type="PaxDb" id="572546-Arcpr_0532"/>
<dbReference type="PANTHER" id="PTHR43351">
    <property type="entry name" value="L(+)-TARTRATE DEHYDRATASE SUBUNIT BETA"/>
    <property type="match status" value="1"/>
</dbReference>
<dbReference type="GeneID" id="8739191"/>
<dbReference type="KEGG" id="apo:Arcpr_0532"/>
<dbReference type="eggNOG" id="arCOG04406">
    <property type="taxonomic scope" value="Archaea"/>
</dbReference>
<dbReference type="EC" id="4.2.1.2" evidence="4"/>
<proteinExistence type="inferred from homology"/>
<dbReference type="GO" id="GO:0004333">
    <property type="term" value="F:fumarate hydratase activity"/>
    <property type="evidence" value="ECO:0007669"/>
    <property type="project" value="UniProtKB-EC"/>
</dbReference>
<dbReference type="AlphaFoldDB" id="D2RH23"/>
<dbReference type="PANTHER" id="PTHR43351:SF2">
    <property type="entry name" value="L(+)-TARTRATE DEHYDRATASE SUBUNIT BETA-RELATED"/>
    <property type="match status" value="1"/>
</dbReference>
<dbReference type="InterPro" id="IPR004647">
    <property type="entry name" value="Fe-S_hydro-lyase_TtdB-typ_cat"/>
</dbReference>
<sequence>MELKTPVSREDLEKLNVGELVYVSGEIITARDSAHIRILEYLREGKDLPFKIDGAVIYHCGPLLKKRNDGWEVISAGPTTSARMNETTKELLKYVECIAVIGKGGMDVDFRGKGVYLAYTGGCGALASKAIKRVKDVHWLDLGMPEAVWVFEVEKLPCIVAIDFKGNNLYDVVKRKVEENYKRLIEKI</sequence>
<evidence type="ECO:0000313" key="4">
    <source>
        <dbReference type="EMBL" id="ADB57598.1"/>
    </source>
</evidence>
<dbReference type="RefSeq" id="WP_012939934.1">
    <property type="nucleotide sequence ID" value="NC_013741.1"/>
</dbReference>
<dbReference type="NCBIfam" id="TIGR00723">
    <property type="entry name" value="ttdB_fumA_fumB"/>
    <property type="match status" value="1"/>
</dbReference>
<dbReference type="EMBL" id="CP001857">
    <property type="protein sequence ID" value="ADB57598.1"/>
    <property type="molecule type" value="Genomic_DNA"/>
</dbReference>
<dbReference type="HOGENOM" id="CLU_098588_0_0_2"/>
<comment type="similarity">
    <text evidence="1">Belongs to the class-I fumarase family.</text>
</comment>